<feature type="compositionally biased region" description="Low complexity" evidence="1">
    <location>
        <begin position="394"/>
        <end position="405"/>
    </location>
</feature>
<reference evidence="3" key="1">
    <citation type="submission" date="2022-07" db="EMBL/GenBank/DDBJ databases">
        <title>Phylogenomic reconstructions and comparative analyses of Kickxellomycotina fungi.</title>
        <authorList>
            <person name="Reynolds N.K."/>
            <person name="Stajich J.E."/>
            <person name="Barry K."/>
            <person name="Grigoriev I.V."/>
            <person name="Crous P."/>
            <person name="Smith M.E."/>
        </authorList>
    </citation>
    <scope>NUCLEOTIDE SEQUENCE</scope>
    <source>
        <strain evidence="3">RSA 567</strain>
    </source>
</reference>
<dbReference type="PANTHER" id="PTHR23244:SF471">
    <property type="entry name" value="GUANINE NUCLEOTIDE-BINDING PROTEIN SUBUNIT BETA 1-RELATED"/>
    <property type="match status" value="1"/>
</dbReference>
<feature type="region of interest" description="Disordered" evidence="1">
    <location>
        <begin position="510"/>
        <end position="558"/>
    </location>
</feature>
<dbReference type="OrthoDB" id="432528at2759"/>
<evidence type="ECO:0000256" key="1">
    <source>
        <dbReference type="SAM" id="MobiDB-lite"/>
    </source>
</evidence>
<sequence length="558" mass="60377">GLVPMDTLPLLDVKTMAWSTLAVEGTSPPRRRLHSAVMVKDQIVVYGGTDADIQEVYGDVAVLARRTENSADSSWYWKPVSPSNAPGGRLGHAAVVVGSHMLITFGLTEPLLPQSRSLQRRAASDASSSLAILDTATWNFVASFDSRDALSSDDDVDDSLPPGAIIGIVAAVLIGLILLFAIAWRYGLKRWYQRNRQRAQTRGSPNAPYDSSSTRLAQSTWKDKSNHSLPSMGASPTSASPHSRGVNSPHDSGHGNSHRSRKRTSVVSPHLSSWESDDGFLQEKIHLDKPVNTPRYLSPSSPRATPHLTIDTTMRAQTQPTADGSTVRIRLPPGTQPKTPTVDPIRGKVESLYMVESFHDEGYMDDDPPPTAVEPTPQSRLPAVSPQRRPLNDSPPQRSPSSPAPLDSSKSPTLPQLPFGRTSRTLSIYNVFPWLPRNRSSLADPADLAVMANPTSAERHDLNLFRRYSTFKRRTKPANPMAGTVFDLDWVTYPLEAPSMTAAVRRSRTSRAALGSMAGAPPRPASAAGNGNGLGRPQSPEPVASSLRARQSGLEPGS</sequence>
<proteinExistence type="predicted"/>
<dbReference type="Gene3D" id="2.120.10.80">
    <property type="entry name" value="Kelch-type beta propeller"/>
    <property type="match status" value="1"/>
</dbReference>
<feature type="region of interest" description="Disordered" evidence="1">
    <location>
        <begin position="316"/>
        <end position="344"/>
    </location>
</feature>
<organism evidence="3 4">
    <name type="scientific">Dimargaris verticillata</name>
    <dbReference type="NCBI Taxonomy" id="2761393"/>
    <lineage>
        <taxon>Eukaryota</taxon>
        <taxon>Fungi</taxon>
        <taxon>Fungi incertae sedis</taxon>
        <taxon>Zoopagomycota</taxon>
        <taxon>Kickxellomycotina</taxon>
        <taxon>Dimargaritomycetes</taxon>
        <taxon>Dimargaritales</taxon>
        <taxon>Dimargaritaceae</taxon>
        <taxon>Dimargaris</taxon>
    </lineage>
</organism>
<evidence type="ECO:0000256" key="2">
    <source>
        <dbReference type="SAM" id="Phobius"/>
    </source>
</evidence>
<evidence type="ECO:0000313" key="3">
    <source>
        <dbReference type="EMBL" id="KAJ1970982.1"/>
    </source>
</evidence>
<accession>A0A9W8AZQ6</accession>
<keyword evidence="4" id="KW-1185">Reference proteome</keyword>
<feature type="compositionally biased region" description="Low complexity" evidence="1">
    <location>
        <begin position="510"/>
        <end position="529"/>
    </location>
</feature>
<keyword evidence="2" id="KW-1133">Transmembrane helix</keyword>
<gene>
    <name evidence="3" type="ORF">H4R34_005887</name>
</gene>
<dbReference type="InterPro" id="IPR015915">
    <property type="entry name" value="Kelch-typ_b-propeller"/>
</dbReference>
<dbReference type="Proteomes" id="UP001151582">
    <property type="component" value="Unassembled WGS sequence"/>
</dbReference>
<feature type="compositionally biased region" description="Polar residues" evidence="1">
    <location>
        <begin position="200"/>
        <end position="220"/>
    </location>
</feature>
<feature type="compositionally biased region" description="Polar residues" evidence="1">
    <location>
        <begin position="234"/>
        <end position="250"/>
    </location>
</feature>
<keyword evidence="2" id="KW-0472">Membrane</keyword>
<dbReference type="SUPFAM" id="SSF117281">
    <property type="entry name" value="Kelch motif"/>
    <property type="match status" value="1"/>
</dbReference>
<dbReference type="AlphaFoldDB" id="A0A9W8AZQ6"/>
<evidence type="ECO:0008006" key="5">
    <source>
        <dbReference type="Google" id="ProtNLM"/>
    </source>
</evidence>
<protein>
    <recommendedName>
        <fullName evidence="5">Galactose oxidase</fullName>
    </recommendedName>
</protein>
<dbReference type="PANTHER" id="PTHR23244">
    <property type="entry name" value="KELCH REPEAT DOMAIN"/>
    <property type="match status" value="1"/>
</dbReference>
<name>A0A9W8AZQ6_9FUNG</name>
<comment type="caution">
    <text evidence="3">The sequence shown here is derived from an EMBL/GenBank/DDBJ whole genome shotgun (WGS) entry which is preliminary data.</text>
</comment>
<feature type="region of interest" description="Disordered" evidence="1">
    <location>
        <begin position="360"/>
        <end position="420"/>
    </location>
</feature>
<dbReference type="Pfam" id="PF24681">
    <property type="entry name" value="Kelch_KLHDC2_KLHL20_DRC7"/>
    <property type="match status" value="1"/>
</dbReference>
<dbReference type="EMBL" id="JANBQB010001553">
    <property type="protein sequence ID" value="KAJ1970982.1"/>
    <property type="molecule type" value="Genomic_DNA"/>
</dbReference>
<evidence type="ECO:0000313" key="4">
    <source>
        <dbReference type="Proteomes" id="UP001151582"/>
    </source>
</evidence>
<feature type="non-terminal residue" evidence="3">
    <location>
        <position position="1"/>
    </location>
</feature>
<keyword evidence="2" id="KW-0812">Transmembrane</keyword>
<feature type="region of interest" description="Disordered" evidence="1">
    <location>
        <begin position="198"/>
        <end position="273"/>
    </location>
</feature>
<feature type="non-terminal residue" evidence="3">
    <location>
        <position position="558"/>
    </location>
</feature>
<feature type="transmembrane region" description="Helical" evidence="2">
    <location>
        <begin position="164"/>
        <end position="188"/>
    </location>
</feature>